<name>A0A081BUJ7_VECG1</name>
<dbReference type="AlphaFoldDB" id="A0A081BUJ7"/>
<dbReference type="Proteomes" id="UP000030661">
    <property type="component" value="Unassembled WGS sequence"/>
</dbReference>
<accession>A0A081BUJ7</accession>
<dbReference type="EMBL" id="DF820464">
    <property type="protein sequence ID" value="GAK56002.1"/>
    <property type="molecule type" value="Genomic_DNA"/>
</dbReference>
<reference evidence="1" key="1">
    <citation type="journal article" date="2015" name="PeerJ">
        <title>First genomic representation of candidate bacterial phylum KSB3 points to enhanced environmental sensing as a trigger of wastewater bulking.</title>
        <authorList>
            <person name="Sekiguchi Y."/>
            <person name="Ohashi A."/>
            <person name="Parks D.H."/>
            <person name="Yamauchi T."/>
            <person name="Tyson G.W."/>
            <person name="Hugenholtz P."/>
        </authorList>
    </citation>
    <scope>NUCLEOTIDE SEQUENCE [LARGE SCALE GENOMIC DNA]</scope>
</reference>
<protein>
    <submittedName>
        <fullName evidence="1">Uncharacterized protein</fullName>
    </submittedName>
</protein>
<keyword evidence="2" id="KW-1185">Reference proteome</keyword>
<gene>
    <name evidence="1" type="ORF">U27_02963</name>
</gene>
<proteinExistence type="predicted"/>
<dbReference type="HOGENOM" id="CLU_2767453_0_0_0"/>
<evidence type="ECO:0000313" key="1">
    <source>
        <dbReference type="EMBL" id="GAK56002.1"/>
    </source>
</evidence>
<sequence>MLNIHLPEHDMQTINRERFEYPCPVVQKQLHALYLKGKQYRHQTIAEILDIHPNSVTTYLRMDQTDGNG</sequence>
<dbReference type="STRING" id="1499967.U27_02963"/>
<organism evidence="1">
    <name type="scientific">Vecturithrix granuli</name>
    <dbReference type="NCBI Taxonomy" id="1499967"/>
    <lineage>
        <taxon>Bacteria</taxon>
        <taxon>Candidatus Moduliflexota</taxon>
        <taxon>Candidatus Vecturitrichia</taxon>
        <taxon>Candidatus Vecturitrichales</taxon>
        <taxon>Candidatus Vecturitrichaceae</taxon>
        <taxon>Candidatus Vecturithrix</taxon>
    </lineage>
</organism>
<evidence type="ECO:0000313" key="2">
    <source>
        <dbReference type="Proteomes" id="UP000030661"/>
    </source>
</evidence>